<dbReference type="KEGG" id="saci:Sinac_4517"/>
<feature type="coiled-coil region" evidence="1">
    <location>
        <begin position="916"/>
        <end position="978"/>
    </location>
</feature>
<protein>
    <recommendedName>
        <fullName evidence="2">YhaN AAA domain-containing protein</fullName>
    </recommendedName>
</protein>
<proteinExistence type="predicted"/>
<dbReference type="Proteomes" id="UP000010798">
    <property type="component" value="Chromosome"/>
</dbReference>
<dbReference type="eggNOG" id="COG1196">
    <property type="taxonomic scope" value="Bacteria"/>
</dbReference>
<dbReference type="EMBL" id="CP003364">
    <property type="protein sequence ID" value="AGA28699.1"/>
    <property type="molecule type" value="Genomic_DNA"/>
</dbReference>
<dbReference type="HOGENOM" id="CLU_006135_0_0_0"/>
<feature type="coiled-coil region" evidence="1">
    <location>
        <begin position="728"/>
        <end position="762"/>
    </location>
</feature>
<dbReference type="Gene3D" id="3.40.50.300">
    <property type="entry name" value="P-loop containing nucleotide triphosphate hydrolases"/>
    <property type="match status" value="2"/>
</dbReference>
<dbReference type="PANTHER" id="PTHR41259">
    <property type="entry name" value="DOUBLE-STRAND BREAK REPAIR RAD50 ATPASE, PUTATIVE-RELATED"/>
    <property type="match status" value="1"/>
</dbReference>
<evidence type="ECO:0000259" key="2">
    <source>
        <dbReference type="Pfam" id="PF13514"/>
    </source>
</evidence>
<feature type="domain" description="YhaN AAA" evidence="2">
    <location>
        <begin position="1"/>
        <end position="209"/>
    </location>
</feature>
<dbReference type="SUPFAM" id="SSF52540">
    <property type="entry name" value="P-loop containing nucleoside triphosphate hydrolases"/>
    <property type="match status" value="1"/>
</dbReference>
<dbReference type="eggNOG" id="COG4717">
    <property type="taxonomic scope" value="Bacteria"/>
</dbReference>
<dbReference type="STRING" id="886293.Sinac_4517"/>
<dbReference type="RefSeq" id="WP_015247815.1">
    <property type="nucleotide sequence ID" value="NC_019892.1"/>
</dbReference>
<dbReference type="PANTHER" id="PTHR41259:SF1">
    <property type="entry name" value="DOUBLE-STRAND BREAK REPAIR RAD50 ATPASE, PUTATIVE-RELATED"/>
    <property type="match status" value="1"/>
</dbReference>
<evidence type="ECO:0000256" key="1">
    <source>
        <dbReference type="SAM" id="Coils"/>
    </source>
</evidence>
<evidence type="ECO:0000313" key="4">
    <source>
        <dbReference type="Proteomes" id="UP000010798"/>
    </source>
</evidence>
<evidence type="ECO:0000313" key="3">
    <source>
        <dbReference type="EMBL" id="AGA28699.1"/>
    </source>
</evidence>
<keyword evidence="4" id="KW-1185">Reference proteome</keyword>
<dbReference type="AlphaFoldDB" id="L0DH49"/>
<dbReference type="Pfam" id="PF13514">
    <property type="entry name" value="AAA_27"/>
    <property type="match status" value="1"/>
</dbReference>
<feature type="coiled-coil region" evidence="1">
    <location>
        <begin position="593"/>
        <end position="640"/>
    </location>
</feature>
<reference evidence="3 4" key="1">
    <citation type="submission" date="2012-02" db="EMBL/GenBank/DDBJ databases">
        <title>Complete sequence of chromosome of Singulisphaera acidiphila DSM 18658.</title>
        <authorList>
            <consortium name="US DOE Joint Genome Institute (JGI-PGF)"/>
            <person name="Lucas S."/>
            <person name="Copeland A."/>
            <person name="Lapidus A."/>
            <person name="Glavina del Rio T."/>
            <person name="Dalin E."/>
            <person name="Tice H."/>
            <person name="Bruce D."/>
            <person name="Goodwin L."/>
            <person name="Pitluck S."/>
            <person name="Peters L."/>
            <person name="Ovchinnikova G."/>
            <person name="Chertkov O."/>
            <person name="Kyrpides N."/>
            <person name="Mavromatis K."/>
            <person name="Ivanova N."/>
            <person name="Brettin T."/>
            <person name="Detter J.C."/>
            <person name="Han C."/>
            <person name="Larimer F."/>
            <person name="Land M."/>
            <person name="Hauser L."/>
            <person name="Markowitz V."/>
            <person name="Cheng J.-F."/>
            <person name="Hugenholtz P."/>
            <person name="Woyke T."/>
            <person name="Wu D."/>
            <person name="Tindall B."/>
            <person name="Pomrenke H."/>
            <person name="Brambilla E."/>
            <person name="Klenk H.-P."/>
            <person name="Eisen J.A."/>
        </authorList>
    </citation>
    <scope>NUCLEOTIDE SEQUENCE [LARGE SCALE GENOMIC DNA]</scope>
    <source>
        <strain evidence="4">ATCC BAA-1392 / DSM 18658 / VKM B-2454 / MOB10</strain>
    </source>
</reference>
<sequence length="1185" mass="132455">MKIQRLNLDAFGPFSGESLDLSAGRFGLHLVYGTNEAGKTSALRALGHLLYGIPMRSPDNFRVDYNKMRLSATLEHSDGSILEFVRLKKNNDPLCQRDGKTPLDPAQLERFLGGVDRSMFETMFGIGHEALIEGGKAIISGGGKLGELLFSASSGIAGLKGIQEALQADRLELFTDTGKGKNQRIPQAIADVNEAKAKIKEVTVTTEDWSRQDQIVREARAESKQLEAELRRKFSESNRLRRIQGALKLFPERVQLIEELEKLKDVIILPDDFADRRRKAENAGDHARHESARARQAIENLSGLCEEINIPGPLLAAGDDIEALYERRGAYRKAQADRPIRVSNLQEHEHSARDILQALGQPRDLAAADAFQLRADDPVVIPQLALKFEQIITRRDETLDTIARHRKRAEKIRHDQETLEPSPDLKRLRVEAKAAIKLGEIEARRDEARHAMAPLEKGLAAATRRLPGWSGSPDDLEDQPVPLPETIERFEAHFQRAETRRRELESDRAREEKAIAELETRLQAETLQRDLPTEEDLGRSRQSRDAGWTLIRRAWLDREDDPEAVAAYLADHGLGRTLAEAYEQGISKSDVLADRLRREANDVARRAEQLALVEGHRGQLNRISREEAEAQEARERLAREWEAVAAPLGLGAFGPTELRSWLDKRDKAIEALGKLRAGQAEVERFDHQIQEQSERLSATLAELGETSSAPDERLAPLIERALALIAKHEALIRRRERFETDLAKEQADLEEAEQSLAKIEADQENWRGPWAESMSRIGLEREATPAQANVFIQKVRELRDQVRKANEFRSWIRGIDRDGEQFAHDVAALALRVAPDLADQPPDAVVGTLSARLRSAREDDQSLRSHRDRIEAENKALEVAEQSQVEARLELGDLCRQANCATAEDLPQAEQRSSLRSKLEADLRRCEEQIRSLSAGASIEAFIAEAEQLDPDGLGLVLDGLEKDVAELQQRMLEVNQKIGAENQVLEAIDGSSKAAEANEQAGYALARLQADVPRYAALRIAAFVLQQGIERYRERAQGPLIRRASQLFATLTTGSFGGLRIDYDDRNAAVLVGVRPDGETTVNISGMSDGSCDQLYLALRIASLENWLAAHEPIPLVVDDILLQFDDGRSAAALQVLGEFSKKTQVIFFTHHAHLLDLAQAHLEKDVFFTHHLASDRRWAEAVS</sequence>
<organism evidence="3 4">
    <name type="scientific">Singulisphaera acidiphila (strain ATCC BAA-1392 / DSM 18658 / VKM B-2454 / MOB10)</name>
    <dbReference type="NCBI Taxonomy" id="886293"/>
    <lineage>
        <taxon>Bacteria</taxon>
        <taxon>Pseudomonadati</taxon>
        <taxon>Planctomycetota</taxon>
        <taxon>Planctomycetia</taxon>
        <taxon>Isosphaerales</taxon>
        <taxon>Isosphaeraceae</taxon>
        <taxon>Singulisphaera</taxon>
    </lineage>
</organism>
<feature type="coiled-coil region" evidence="1">
    <location>
        <begin position="487"/>
        <end position="528"/>
    </location>
</feature>
<name>L0DH49_SINAD</name>
<keyword evidence="1" id="KW-0175">Coiled coil</keyword>
<dbReference type="InterPro" id="IPR038734">
    <property type="entry name" value="YhaN_AAA"/>
</dbReference>
<gene>
    <name evidence="3" type="ordered locus">Sinac_4517</name>
</gene>
<dbReference type="OrthoDB" id="9764467at2"/>
<dbReference type="InterPro" id="IPR027417">
    <property type="entry name" value="P-loop_NTPase"/>
</dbReference>
<accession>L0DH49</accession>